<evidence type="ECO:0000313" key="3">
    <source>
        <dbReference type="Proteomes" id="UP001049518"/>
    </source>
</evidence>
<feature type="region of interest" description="Disordered" evidence="1">
    <location>
        <begin position="367"/>
        <end position="389"/>
    </location>
</feature>
<dbReference type="InterPro" id="IPR011990">
    <property type="entry name" value="TPR-like_helical_dom_sf"/>
</dbReference>
<dbReference type="Gene3D" id="1.25.40.10">
    <property type="entry name" value="Tetratricopeptide repeat domain"/>
    <property type="match status" value="1"/>
</dbReference>
<evidence type="ECO:0000313" key="2">
    <source>
        <dbReference type="EMBL" id="QXJ22134.1"/>
    </source>
</evidence>
<dbReference type="RefSeq" id="WP_231335333.1">
    <property type="nucleotide sequence ID" value="NZ_CP059572.1"/>
</dbReference>
<organism evidence="2 3">
    <name type="scientific">Actinomadura graeca</name>
    <dbReference type="NCBI Taxonomy" id="2750812"/>
    <lineage>
        <taxon>Bacteria</taxon>
        <taxon>Bacillati</taxon>
        <taxon>Actinomycetota</taxon>
        <taxon>Actinomycetes</taxon>
        <taxon>Streptosporangiales</taxon>
        <taxon>Thermomonosporaceae</taxon>
        <taxon>Actinomadura</taxon>
    </lineage>
</organism>
<dbReference type="EMBL" id="CP059572">
    <property type="protein sequence ID" value="QXJ22134.1"/>
    <property type="molecule type" value="Genomic_DNA"/>
</dbReference>
<evidence type="ECO:0008006" key="4">
    <source>
        <dbReference type="Google" id="ProtNLM"/>
    </source>
</evidence>
<name>A0ABX8QVX2_9ACTN</name>
<protein>
    <recommendedName>
        <fullName evidence="4">Tetratricopeptide repeat protein</fullName>
    </recommendedName>
</protein>
<proteinExistence type="predicted"/>
<dbReference type="Proteomes" id="UP001049518">
    <property type="component" value="Chromosome"/>
</dbReference>
<keyword evidence="3" id="KW-1185">Reference proteome</keyword>
<sequence>MSTEDVGGLMARSQELPYGEARTILVEDALRRAEAAGDETEAFWVRLQLTNAYQYGGEPAKAFATFSRTMADNDRDPGRFEGTRRLLWQMKAIVNSLTQFPEIPLDRTHRVLDDMERRYREAGYSLQAVYHYRNAVALHVGDASADDWYLKWRAAPRDELSDCAGCDPTSMVEHLVRYGRYEEAFEVAAPVLGEELNCAEQPQGIQTALLPVYLRTGRTEEARDAHRRAYRVHRTQLADLDEIADHLRFCADTGNEARALEIVQRHLGWLDRAPSPHIGMRFAAAASLVLRRLTDAGHGAATVRRPGFGDRAAADVPLAELGADLAGVATGLAERFDARNGTSCQGDLIRAILEAEPIVEFLPLGEHHRRRRAPSPAPAPEAADLSSETDLDALLDEADRRRLRRDMPGAAARWRRFDEVAETTEPTPMQRARRVDGQGGLLAFQGDFAGAIVCWEEAAGLFAGLGEQTRRYRTLSRLGAARVQARDRGPAQPGAVEPGAVETGAVETGAVESGGGGADVVTGLAELEAAADHFAAHPTGDGDGTIALVRLARAFLDLGRPADAGAALDRIAPDDSPGDAGEVAFLRGSALLMAGDVGEAVAVLRAGVAAAREAGDPEPMARPALLLSQTLNQLAHAEGPDAPPAGEDPGAEVLAVLGEVIETLPGPSPLLTAAHAERGLTLLVGDRPAEAVADLAEAVAGWTAAGLHEQATYLRVDLAAGYLAAGRHLEAAEVAEEALPAVAEDAERRCRLVLAHAQKELGEEDAAGLFASLAEDAAKDGQHGAAGHFLEQSAEVLTNLDKDAVAAGRFADAADAYAEAPDPHGVVRTRRRAAMCLLWSGETPGAVTAMETAREALAGLPPGDEPARIWETALVSFDQARVLAQAGRLADAETHAAAAVDGFRVLEETGPAEEATALLNDIRSAMG</sequence>
<accession>A0ABX8QVX2</accession>
<evidence type="ECO:0000256" key="1">
    <source>
        <dbReference type="SAM" id="MobiDB-lite"/>
    </source>
</evidence>
<gene>
    <name evidence="2" type="ORF">AGRA3207_003087</name>
</gene>
<dbReference type="SUPFAM" id="SSF48452">
    <property type="entry name" value="TPR-like"/>
    <property type="match status" value="2"/>
</dbReference>
<reference evidence="2" key="1">
    <citation type="submission" date="2020-07" db="EMBL/GenBank/DDBJ databases">
        <authorList>
            <person name="Tarantini F.S."/>
            <person name="Hong K.W."/>
            <person name="Chan K.G."/>
        </authorList>
    </citation>
    <scope>NUCLEOTIDE SEQUENCE</scope>
    <source>
        <strain evidence="2">32-07</strain>
    </source>
</reference>